<dbReference type="AlphaFoldDB" id="A0A437SSE4"/>
<feature type="signal peptide" evidence="1">
    <location>
        <begin position="1"/>
        <end position="25"/>
    </location>
</feature>
<dbReference type="RefSeq" id="WP_103662654.1">
    <property type="nucleotide sequence ID" value="NZ_ML136918.1"/>
</dbReference>
<proteinExistence type="predicted"/>
<name>A0A437SSE4_9LACO</name>
<dbReference type="EMBL" id="RXIA01000050">
    <property type="protein sequence ID" value="RVU69861.1"/>
    <property type="molecule type" value="Genomic_DNA"/>
</dbReference>
<evidence type="ECO:0000313" key="3">
    <source>
        <dbReference type="Proteomes" id="UP000288291"/>
    </source>
</evidence>
<feature type="chain" id="PRO_5039238106" evidence="1">
    <location>
        <begin position="26"/>
        <end position="171"/>
    </location>
</feature>
<sequence>MKQKRILALLMGMLFAVSLIFVVNASHSDQVEATTFQKVAVPKKFRGTWYGYDYSGKLKAFKITRTQINLAGFGTANSKTRTYKYAKKAHMSQVGMATRQLIKAKGNRMLISVPYGESSSAYVTNNRKKLYVGIDTWVDTYYKSKSSARKNHKADQKKRQSLKLHKLVWGF</sequence>
<accession>A0A437SSE4</accession>
<keyword evidence="3" id="KW-1185">Reference proteome</keyword>
<dbReference type="Proteomes" id="UP000288291">
    <property type="component" value="Unassembled WGS sequence"/>
</dbReference>
<keyword evidence="1" id="KW-0732">Signal</keyword>
<evidence type="ECO:0000256" key="1">
    <source>
        <dbReference type="SAM" id="SignalP"/>
    </source>
</evidence>
<evidence type="ECO:0000313" key="2">
    <source>
        <dbReference type="EMBL" id="RVU69861.1"/>
    </source>
</evidence>
<comment type="caution">
    <text evidence="2">The sequence shown here is derived from an EMBL/GenBank/DDBJ whole genome shotgun (WGS) entry which is preliminary data.</text>
</comment>
<organism evidence="2 3">
    <name type="scientific">Lactobacillus xujianguonis</name>
    <dbReference type="NCBI Taxonomy" id="2495899"/>
    <lineage>
        <taxon>Bacteria</taxon>
        <taxon>Bacillati</taxon>
        <taxon>Bacillota</taxon>
        <taxon>Bacilli</taxon>
        <taxon>Lactobacillales</taxon>
        <taxon>Lactobacillaceae</taxon>
        <taxon>Lactobacillus</taxon>
    </lineage>
</organism>
<gene>
    <name evidence="2" type="ORF">EJK17_10820</name>
</gene>
<reference evidence="2 3" key="1">
    <citation type="submission" date="2018-12" db="EMBL/GenBank/DDBJ databases">
        <authorList>
            <person name="Meng J."/>
        </authorList>
    </citation>
    <scope>NUCLEOTIDE SEQUENCE [LARGE SCALE GENOMIC DNA]</scope>
    <source>
        <strain evidence="2 3">HT111-2</strain>
    </source>
</reference>
<protein>
    <submittedName>
        <fullName evidence="2">Uncharacterized protein</fullName>
    </submittedName>
</protein>